<dbReference type="AlphaFoldDB" id="A0A537ITQ5"/>
<sequence length="117" mass="13656">MFALNFYSTVFTEQLRDGRKTATIRLGDKRDKYQTGQVVWLTVGRRFGTRKKVAAAIIDAVEVKALREVSPREIQRDNPELRRHEELVEFLSNIYGRERLIGMDDTVTVIHFSRVEE</sequence>
<reference evidence="2 3" key="1">
    <citation type="journal article" date="2019" name="Nat. Microbiol.">
        <title>Mediterranean grassland soil C-N compound turnover is dependent on rainfall and depth, and is mediated by genomically divergent microorganisms.</title>
        <authorList>
            <person name="Diamond S."/>
            <person name="Andeer P.F."/>
            <person name="Li Z."/>
            <person name="Crits-Christoph A."/>
            <person name="Burstein D."/>
            <person name="Anantharaman K."/>
            <person name="Lane K.R."/>
            <person name="Thomas B.C."/>
            <person name="Pan C."/>
            <person name="Northen T.R."/>
            <person name="Banfield J.F."/>
        </authorList>
    </citation>
    <scope>NUCLEOTIDE SEQUENCE [LARGE SCALE GENOMIC DNA]</scope>
    <source>
        <strain evidence="2">NP_8</strain>
    </source>
</reference>
<dbReference type="Pfam" id="PF04266">
    <property type="entry name" value="ASCH"/>
    <property type="match status" value="1"/>
</dbReference>
<organism evidence="2 3">
    <name type="scientific">Candidatus Segetimicrobium genomatis</name>
    <dbReference type="NCBI Taxonomy" id="2569760"/>
    <lineage>
        <taxon>Bacteria</taxon>
        <taxon>Bacillati</taxon>
        <taxon>Candidatus Sysuimicrobiota</taxon>
        <taxon>Candidatus Sysuimicrobiia</taxon>
        <taxon>Candidatus Sysuimicrobiales</taxon>
        <taxon>Candidatus Segetimicrobiaceae</taxon>
        <taxon>Candidatus Segetimicrobium</taxon>
    </lineage>
</organism>
<protein>
    <submittedName>
        <fullName evidence="2">ASCH domain-containing protein</fullName>
    </submittedName>
</protein>
<proteinExistence type="predicted"/>
<dbReference type="EMBL" id="VBAP01000054">
    <property type="protein sequence ID" value="TMI74665.1"/>
    <property type="molecule type" value="Genomic_DNA"/>
</dbReference>
<gene>
    <name evidence="2" type="ORF">E6H05_07805</name>
</gene>
<name>A0A537ITQ5_9BACT</name>
<accession>A0A537ITQ5</accession>
<feature type="domain" description="ASCH" evidence="1">
    <location>
        <begin position="4"/>
        <end position="116"/>
    </location>
</feature>
<dbReference type="Gene3D" id="2.30.130.30">
    <property type="entry name" value="Hypothetical protein"/>
    <property type="match status" value="1"/>
</dbReference>
<dbReference type="InterPro" id="IPR015947">
    <property type="entry name" value="PUA-like_sf"/>
</dbReference>
<dbReference type="Proteomes" id="UP000318834">
    <property type="component" value="Unassembled WGS sequence"/>
</dbReference>
<dbReference type="SUPFAM" id="SSF88697">
    <property type="entry name" value="PUA domain-like"/>
    <property type="match status" value="1"/>
</dbReference>
<comment type="caution">
    <text evidence="2">The sequence shown here is derived from an EMBL/GenBank/DDBJ whole genome shotgun (WGS) entry which is preliminary data.</text>
</comment>
<dbReference type="SMART" id="SM01022">
    <property type="entry name" value="ASCH"/>
    <property type="match status" value="1"/>
</dbReference>
<evidence type="ECO:0000259" key="1">
    <source>
        <dbReference type="SMART" id="SM01022"/>
    </source>
</evidence>
<evidence type="ECO:0000313" key="3">
    <source>
        <dbReference type="Proteomes" id="UP000318834"/>
    </source>
</evidence>
<evidence type="ECO:0000313" key="2">
    <source>
        <dbReference type="EMBL" id="TMI74665.1"/>
    </source>
</evidence>
<dbReference type="InterPro" id="IPR007374">
    <property type="entry name" value="ASCH_domain"/>
</dbReference>